<sequence>MVRLRVITTDDWPLWRDVRRTALAEAPHAFKSRLADWHRGGEERWRARLEVPGAYHVVALLDGRAVGMAGGMPGGDGGDGGGDGGSGGDGDGRPPELRSVWVSPEARGHGVGARLITAVENWALRTGATALRLAVIPGNAPAIALYERHGFAATREPGELLADGVTRELVMVKALRRS</sequence>
<gene>
    <name evidence="6" type="ORF">J2Z30_002141</name>
    <name evidence="5" type="ORF">SIRAN2544</name>
</gene>
<dbReference type="CDD" id="cd04301">
    <property type="entry name" value="NAT_SF"/>
    <property type="match status" value="1"/>
</dbReference>
<keyword evidence="2" id="KW-0012">Acyltransferase</keyword>
<evidence type="ECO:0000256" key="3">
    <source>
        <dbReference type="SAM" id="MobiDB-lite"/>
    </source>
</evidence>
<dbReference type="HOGENOM" id="CLU_013985_19_3_11"/>
<evidence type="ECO:0000313" key="7">
    <source>
        <dbReference type="Proteomes" id="UP000756710"/>
    </source>
</evidence>
<dbReference type="PROSITE" id="PS51186">
    <property type="entry name" value="GNAT"/>
    <property type="match status" value="1"/>
</dbReference>
<keyword evidence="7" id="KW-1185">Reference proteome</keyword>
<protein>
    <submittedName>
        <fullName evidence="5 6">Acetyltransferase</fullName>
    </submittedName>
</protein>
<reference evidence="5" key="1">
    <citation type="submission" date="2014-05" db="EMBL/GenBank/DDBJ databases">
        <authorList>
            <person name="Horn Fabian"/>
        </authorList>
    </citation>
    <scope>NUCLEOTIDE SEQUENCE</scope>
</reference>
<feature type="region of interest" description="Disordered" evidence="3">
    <location>
        <begin position="70"/>
        <end position="97"/>
    </location>
</feature>
<dbReference type="SUPFAM" id="SSF55729">
    <property type="entry name" value="Acyl-CoA N-acyltransferases (Nat)"/>
    <property type="match status" value="1"/>
</dbReference>
<dbReference type="PANTHER" id="PTHR43877">
    <property type="entry name" value="AMINOALKYLPHOSPHONATE N-ACETYLTRANSFERASE-RELATED-RELATED"/>
    <property type="match status" value="1"/>
</dbReference>
<name>A0A060ZIP9_9ACTN</name>
<feature type="compositionally biased region" description="Gly residues" evidence="3">
    <location>
        <begin position="70"/>
        <end position="89"/>
    </location>
</feature>
<evidence type="ECO:0000313" key="5">
    <source>
        <dbReference type="EMBL" id="CDR05599.1"/>
    </source>
</evidence>
<evidence type="ECO:0000259" key="4">
    <source>
        <dbReference type="PROSITE" id="PS51186"/>
    </source>
</evidence>
<reference evidence="6 7" key="2">
    <citation type="submission" date="2021-03" db="EMBL/GenBank/DDBJ databases">
        <title>Genomic Encyclopedia of Type Strains, Phase IV (KMG-IV): sequencing the most valuable type-strain genomes for metagenomic binning, comparative biology and taxonomic classification.</title>
        <authorList>
            <person name="Goeker M."/>
        </authorList>
    </citation>
    <scope>NUCLEOTIDE SEQUENCE [LARGE SCALE GENOMIC DNA]</scope>
    <source>
        <strain evidence="6 7">DSM 41954</strain>
    </source>
</reference>
<dbReference type="RefSeq" id="WP_044568989.1">
    <property type="nucleotide sequence ID" value="NZ_BAABDR010000049.1"/>
</dbReference>
<dbReference type="PANTHER" id="PTHR43877:SF2">
    <property type="entry name" value="AMINOALKYLPHOSPHONATE N-ACETYLTRANSFERASE-RELATED"/>
    <property type="match status" value="1"/>
</dbReference>
<dbReference type="Proteomes" id="UP000756710">
    <property type="component" value="Unassembled WGS sequence"/>
</dbReference>
<dbReference type="Gene3D" id="3.40.630.30">
    <property type="match status" value="1"/>
</dbReference>
<dbReference type="EMBL" id="JAGGLR010000005">
    <property type="protein sequence ID" value="MBP2061133.1"/>
    <property type="molecule type" value="Genomic_DNA"/>
</dbReference>
<dbReference type="EMBL" id="LK022848">
    <property type="protein sequence ID" value="CDR05599.1"/>
    <property type="molecule type" value="Genomic_DNA"/>
</dbReference>
<evidence type="ECO:0000256" key="2">
    <source>
        <dbReference type="ARBA" id="ARBA00023315"/>
    </source>
</evidence>
<dbReference type="InterPro" id="IPR000182">
    <property type="entry name" value="GNAT_dom"/>
</dbReference>
<dbReference type="Pfam" id="PF00583">
    <property type="entry name" value="Acetyltransf_1"/>
    <property type="match status" value="1"/>
</dbReference>
<organism evidence="5">
    <name type="scientific">Streptomyces iranensis</name>
    <dbReference type="NCBI Taxonomy" id="576784"/>
    <lineage>
        <taxon>Bacteria</taxon>
        <taxon>Bacillati</taxon>
        <taxon>Actinomycetota</taxon>
        <taxon>Actinomycetes</taxon>
        <taxon>Kitasatosporales</taxon>
        <taxon>Streptomycetaceae</taxon>
        <taxon>Streptomyces</taxon>
        <taxon>Streptomyces violaceusniger group</taxon>
    </lineage>
</organism>
<evidence type="ECO:0000256" key="1">
    <source>
        <dbReference type="ARBA" id="ARBA00022679"/>
    </source>
</evidence>
<evidence type="ECO:0000313" key="6">
    <source>
        <dbReference type="EMBL" id="MBP2061133.1"/>
    </source>
</evidence>
<dbReference type="InterPro" id="IPR050832">
    <property type="entry name" value="Bact_Acetyltransf"/>
</dbReference>
<feature type="domain" description="N-acetyltransferase" evidence="4">
    <location>
        <begin position="2"/>
        <end position="176"/>
    </location>
</feature>
<accession>A0A060ZIP9</accession>
<proteinExistence type="predicted"/>
<dbReference type="InterPro" id="IPR016181">
    <property type="entry name" value="Acyl_CoA_acyltransferase"/>
</dbReference>
<dbReference type="GO" id="GO:0016747">
    <property type="term" value="F:acyltransferase activity, transferring groups other than amino-acyl groups"/>
    <property type="evidence" value="ECO:0007669"/>
    <property type="project" value="InterPro"/>
</dbReference>
<keyword evidence="1 5" id="KW-0808">Transferase</keyword>
<dbReference type="AlphaFoldDB" id="A0A060ZIP9"/>